<dbReference type="AlphaFoldDB" id="A0A0A9E5G2"/>
<accession>A0A0A9E5G2</accession>
<evidence type="ECO:0000313" key="2">
    <source>
        <dbReference type="EMBL" id="JAD96014.1"/>
    </source>
</evidence>
<reference evidence="2" key="2">
    <citation type="journal article" date="2015" name="Data Brief">
        <title>Shoot transcriptome of the giant reed, Arundo donax.</title>
        <authorList>
            <person name="Barrero R.A."/>
            <person name="Guerrero F.D."/>
            <person name="Moolhuijzen P."/>
            <person name="Goolsby J.A."/>
            <person name="Tidwell J."/>
            <person name="Bellgard S.E."/>
            <person name="Bellgard M.I."/>
        </authorList>
    </citation>
    <scope>NUCLEOTIDE SEQUENCE</scope>
    <source>
        <tissue evidence="2">Shoot tissue taken approximately 20 cm above the soil surface</tissue>
    </source>
</reference>
<proteinExistence type="predicted"/>
<keyword evidence="1" id="KW-0732">Signal</keyword>
<sequence>MTPPLLAGPWPRRAPAMLLHLLLSSLPLLAPASSCHRLRPSPPPLAFSTVTFRWSLSDLVVGNEPLAPPIALLPSFLLRLERRRL</sequence>
<feature type="chain" id="PRO_5002046770" description="Secreted protein" evidence="1">
    <location>
        <begin position="33"/>
        <end position="85"/>
    </location>
</feature>
<feature type="signal peptide" evidence="1">
    <location>
        <begin position="1"/>
        <end position="32"/>
    </location>
</feature>
<dbReference type="EMBL" id="GBRH01201881">
    <property type="protein sequence ID" value="JAD96014.1"/>
    <property type="molecule type" value="Transcribed_RNA"/>
</dbReference>
<name>A0A0A9E5G2_ARUDO</name>
<protein>
    <recommendedName>
        <fullName evidence="3">Secreted protein</fullName>
    </recommendedName>
</protein>
<reference evidence="2" key="1">
    <citation type="submission" date="2014-09" db="EMBL/GenBank/DDBJ databases">
        <authorList>
            <person name="Magalhaes I.L.F."/>
            <person name="Oliveira U."/>
            <person name="Santos F.R."/>
            <person name="Vidigal T.H.D.A."/>
            <person name="Brescovit A.D."/>
            <person name="Santos A.J."/>
        </authorList>
    </citation>
    <scope>NUCLEOTIDE SEQUENCE</scope>
    <source>
        <tissue evidence="2">Shoot tissue taken approximately 20 cm above the soil surface</tissue>
    </source>
</reference>
<organism evidence="2">
    <name type="scientific">Arundo donax</name>
    <name type="common">Giant reed</name>
    <name type="synonym">Donax arundinaceus</name>
    <dbReference type="NCBI Taxonomy" id="35708"/>
    <lineage>
        <taxon>Eukaryota</taxon>
        <taxon>Viridiplantae</taxon>
        <taxon>Streptophyta</taxon>
        <taxon>Embryophyta</taxon>
        <taxon>Tracheophyta</taxon>
        <taxon>Spermatophyta</taxon>
        <taxon>Magnoliopsida</taxon>
        <taxon>Liliopsida</taxon>
        <taxon>Poales</taxon>
        <taxon>Poaceae</taxon>
        <taxon>PACMAD clade</taxon>
        <taxon>Arundinoideae</taxon>
        <taxon>Arundineae</taxon>
        <taxon>Arundo</taxon>
    </lineage>
</organism>
<evidence type="ECO:0008006" key="3">
    <source>
        <dbReference type="Google" id="ProtNLM"/>
    </source>
</evidence>
<evidence type="ECO:0000256" key="1">
    <source>
        <dbReference type="SAM" id="SignalP"/>
    </source>
</evidence>